<name>A0A6C0B285_9ZZZZ</name>
<sequence length="65" mass="7115">MNRGTARTFFSVPAPQANVVTVTSPTLNTEKNQLLSIMAKYLSKQADKETTVQNLTQLEVTLTSS</sequence>
<dbReference type="EMBL" id="MN739051">
    <property type="protein sequence ID" value="QHS86150.1"/>
    <property type="molecule type" value="Genomic_DNA"/>
</dbReference>
<dbReference type="AlphaFoldDB" id="A0A6C0B285"/>
<organism evidence="1">
    <name type="scientific">viral metagenome</name>
    <dbReference type="NCBI Taxonomy" id="1070528"/>
    <lineage>
        <taxon>unclassified sequences</taxon>
        <taxon>metagenomes</taxon>
        <taxon>organismal metagenomes</taxon>
    </lineage>
</organism>
<accession>A0A6C0B285</accession>
<proteinExistence type="predicted"/>
<evidence type="ECO:0000313" key="1">
    <source>
        <dbReference type="EMBL" id="QHS86150.1"/>
    </source>
</evidence>
<protein>
    <submittedName>
        <fullName evidence="1">Uncharacterized protein</fullName>
    </submittedName>
</protein>
<reference evidence="1" key="1">
    <citation type="journal article" date="2020" name="Nature">
        <title>Giant virus diversity and host interactions through global metagenomics.</title>
        <authorList>
            <person name="Schulz F."/>
            <person name="Roux S."/>
            <person name="Paez-Espino D."/>
            <person name="Jungbluth S."/>
            <person name="Walsh D.A."/>
            <person name="Denef V.J."/>
            <person name="McMahon K.D."/>
            <person name="Konstantinidis K.T."/>
            <person name="Eloe-Fadrosh E.A."/>
            <person name="Kyrpides N.C."/>
            <person name="Woyke T."/>
        </authorList>
    </citation>
    <scope>NUCLEOTIDE SEQUENCE</scope>
    <source>
        <strain evidence="1">GVMAG-M-3300009185-7</strain>
    </source>
</reference>